<accession>A0A7G9W930</accession>
<feature type="transmembrane region" description="Helical" evidence="7">
    <location>
        <begin position="37"/>
        <end position="56"/>
    </location>
</feature>
<gene>
    <name evidence="9" type="ORF">HYG86_10670</name>
</gene>
<feature type="transmembrane region" description="Helical" evidence="7">
    <location>
        <begin position="154"/>
        <end position="174"/>
    </location>
</feature>
<dbReference type="GO" id="GO:0005886">
    <property type="term" value="C:plasma membrane"/>
    <property type="evidence" value="ECO:0007669"/>
    <property type="project" value="UniProtKB-SubCell"/>
</dbReference>
<dbReference type="InterPro" id="IPR050638">
    <property type="entry name" value="AA-Vitamin_Transporters"/>
</dbReference>
<feature type="transmembrane region" description="Helical" evidence="7">
    <location>
        <begin position="279"/>
        <end position="296"/>
    </location>
</feature>
<comment type="similarity">
    <text evidence="2">Belongs to the EamA transporter family.</text>
</comment>
<evidence type="ECO:0000256" key="2">
    <source>
        <dbReference type="ARBA" id="ARBA00007362"/>
    </source>
</evidence>
<keyword evidence="4 7" id="KW-0812">Transmembrane</keyword>
<keyword evidence="5 7" id="KW-1133">Transmembrane helix</keyword>
<evidence type="ECO:0000256" key="6">
    <source>
        <dbReference type="ARBA" id="ARBA00023136"/>
    </source>
</evidence>
<feature type="transmembrane region" description="Helical" evidence="7">
    <location>
        <begin position="186"/>
        <end position="204"/>
    </location>
</feature>
<dbReference type="InterPro" id="IPR000620">
    <property type="entry name" value="EamA_dom"/>
</dbReference>
<feature type="transmembrane region" description="Helical" evidence="7">
    <location>
        <begin position="68"/>
        <end position="86"/>
    </location>
</feature>
<dbReference type="PANTHER" id="PTHR32322:SF18">
    <property type="entry name" value="S-ADENOSYLMETHIONINE_S-ADENOSYLHOMOCYSTEINE TRANSPORTER"/>
    <property type="match status" value="1"/>
</dbReference>
<evidence type="ECO:0000256" key="3">
    <source>
        <dbReference type="ARBA" id="ARBA00022475"/>
    </source>
</evidence>
<proteinExistence type="inferred from homology"/>
<feature type="transmembrane region" description="Helical" evidence="7">
    <location>
        <begin position="255"/>
        <end position="273"/>
    </location>
</feature>
<feature type="transmembrane region" description="Helical" evidence="7">
    <location>
        <begin position="7"/>
        <end position="25"/>
    </location>
</feature>
<dbReference type="Proteomes" id="UP000516160">
    <property type="component" value="Chromosome"/>
</dbReference>
<feature type="transmembrane region" description="Helical" evidence="7">
    <location>
        <begin position="101"/>
        <end position="119"/>
    </location>
</feature>
<evidence type="ECO:0000256" key="5">
    <source>
        <dbReference type="ARBA" id="ARBA00022989"/>
    </source>
</evidence>
<evidence type="ECO:0000256" key="7">
    <source>
        <dbReference type="SAM" id="Phobius"/>
    </source>
</evidence>
<dbReference type="SUPFAM" id="SSF103481">
    <property type="entry name" value="Multidrug resistance efflux transporter EmrE"/>
    <property type="match status" value="2"/>
</dbReference>
<evidence type="ECO:0000256" key="1">
    <source>
        <dbReference type="ARBA" id="ARBA00004651"/>
    </source>
</evidence>
<reference evidence="9 10" key="1">
    <citation type="submission" date="2020-07" db="EMBL/GenBank/DDBJ databases">
        <title>Alkalicella. sp. LB2 genome.</title>
        <authorList>
            <person name="Postec A."/>
            <person name="Quemeneur M."/>
        </authorList>
    </citation>
    <scope>NUCLEOTIDE SEQUENCE [LARGE SCALE GENOMIC DNA]</scope>
    <source>
        <strain evidence="9 10">LB2</strain>
    </source>
</reference>
<dbReference type="RefSeq" id="WP_213165557.1">
    <property type="nucleotide sequence ID" value="NZ_CP058559.1"/>
</dbReference>
<dbReference type="PANTHER" id="PTHR32322">
    <property type="entry name" value="INNER MEMBRANE TRANSPORTER"/>
    <property type="match status" value="1"/>
</dbReference>
<feature type="transmembrane region" description="Helical" evidence="7">
    <location>
        <begin position="224"/>
        <end position="243"/>
    </location>
</feature>
<dbReference type="AlphaFoldDB" id="A0A7G9W930"/>
<evidence type="ECO:0000313" key="9">
    <source>
        <dbReference type="EMBL" id="QNO15192.1"/>
    </source>
</evidence>
<organism evidence="9 10">
    <name type="scientific">Alkalicella caledoniensis</name>
    <dbReference type="NCBI Taxonomy" id="2731377"/>
    <lineage>
        <taxon>Bacteria</taxon>
        <taxon>Bacillati</taxon>
        <taxon>Bacillota</taxon>
        <taxon>Clostridia</taxon>
        <taxon>Eubacteriales</taxon>
        <taxon>Proteinivoracaceae</taxon>
        <taxon>Alkalicella</taxon>
    </lineage>
</organism>
<dbReference type="EMBL" id="CP058559">
    <property type="protein sequence ID" value="QNO15192.1"/>
    <property type="molecule type" value="Genomic_DNA"/>
</dbReference>
<feature type="domain" description="EamA" evidence="8">
    <location>
        <begin position="155"/>
        <end position="296"/>
    </location>
</feature>
<feature type="domain" description="EamA" evidence="8">
    <location>
        <begin position="12"/>
        <end position="142"/>
    </location>
</feature>
<dbReference type="KEGG" id="acae:HYG86_10670"/>
<keyword evidence="3" id="KW-1003">Cell membrane</keyword>
<keyword evidence="6 7" id="KW-0472">Membrane</keyword>
<feature type="transmembrane region" description="Helical" evidence="7">
    <location>
        <begin position="128"/>
        <end position="148"/>
    </location>
</feature>
<evidence type="ECO:0000256" key="4">
    <source>
        <dbReference type="ARBA" id="ARBA00022692"/>
    </source>
</evidence>
<protein>
    <submittedName>
        <fullName evidence="9">DMT family transporter</fullName>
    </submittedName>
</protein>
<evidence type="ECO:0000313" key="10">
    <source>
        <dbReference type="Proteomes" id="UP000516160"/>
    </source>
</evidence>
<evidence type="ECO:0000259" key="8">
    <source>
        <dbReference type="Pfam" id="PF00892"/>
    </source>
</evidence>
<dbReference type="Pfam" id="PF00892">
    <property type="entry name" value="EamA"/>
    <property type="match status" value="2"/>
</dbReference>
<comment type="subcellular location">
    <subcellularLocation>
        <location evidence="1">Cell membrane</location>
        <topology evidence="1">Multi-pass membrane protein</topology>
    </subcellularLocation>
</comment>
<dbReference type="InterPro" id="IPR037185">
    <property type="entry name" value="EmrE-like"/>
</dbReference>
<sequence length="313" mass="34619">MAKKTMPIHFFSGLTYATIFGFSFLFTSRVLQHIEPFHLLSFRFLLAFSVMTILKITRVIDIPLTKELLNPYLFLLALFQPLLYFTGETIGVKMTSSSESGLMIALIPILVAIFSAVFLKEYPTKKQIPFIILSTIGVSVIVLFQDSVEFGSSLLGFSMLSLAVISAAFFNILSRSLSNQLKPLQITYFMMGFGSVFFSIVAVSQHISNNSLGEFFLPLQQSEVLVGLGYLSILSSIIAFFMVNFTLSKVTASQGAVFANLVTVISIFAGVFIGKESFYLYHIVGSILIIFGVWGTNKFVLKDKGTISIEEVA</sequence>
<name>A0A7G9W930_ALKCA</name>
<keyword evidence="10" id="KW-1185">Reference proteome</keyword>